<dbReference type="InParanoid" id="Q7NFZ4"/>
<dbReference type="PANTHER" id="PTHR31088">
    <property type="entry name" value="MEMBRANE-ASSOCIATED PROTEIN VIPP1, CHLOROPLASTIC"/>
    <property type="match status" value="1"/>
</dbReference>
<keyword evidence="5" id="KW-1185">Reference proteome</keyword>
<dbReference type="OrthoDB" id="482068at2"/>
<dbReference type="PANTHER" id="PTHR31088:SF6">
    <property type="entry name" value="PHAGE SHOCK PROTEIN A"/>
    <property type="match status" value="1"/>
</dbReference>
<name>Q7NFZ4_GLOVI</name>
<organism evidence="4 5">
    <name type="scientific">Gloeobacter violaceus (strain ATCC 29082 / PCC 7421)</name>
    <dbReference type="NCBI Taxonomy" id="251221"/>
    <lineage>
        <taxon>Bacteria</taxon>
        <taxon>Bacillati</taxon>
        <taxon>Cyanobacteriota</taxon>
        <taxon>Cyanophyceae</taxon>
        <taxon>Gloeobacterales</taxon>
        <taxon>Gloeobacteraceae</taxon>
        <taxon>Gloeobacter</taxon>
    </lineage>
</organism>
<reference evidence="4 5" key="2">
    <citation type="journal article" date="2003" name="DNA Res.">
        <title>Complete genome structure of Gloeobacter violaceus PCC 7421, a cyanobacterium that lacks thylakoids (supplement).</title>
        <authorList>
            <person name="Nakamura Y."/>
            <person name="Kaneko T."/>
            <person name="Sato S."/>
            <person name="Mimuro M."/>
            <person name="Miyashita H."/>
            <person name="Tsuchiya T."/>
            <person name="Sasamoto S."/>
            <person name="Watanabe A."/>
            <person name="Kawashima K."/>
            <person name="Kishida Y."/>
            <person name="Kiyokawa C."/>
            <person name="Kohara M."/>
            <person name="Matsumoto M."/>
            <person name="Matsuno A."/>
            <person name="Nakazaki N."/>
            <person name="Shimpo S."/>
            <person name="Takeuchi C."/>
            <person name="Yamada M."/>
            <person name="Tabata S."/>
        </authorList>
    </citation>
    <scope>NUCLEOTIDE SEQUENCE [LARGE SCALE GENOMIC DNA]</scope>
    <source>
        <strain evidence="5">ATCC 29082 / PCC 7421</strain>
    </source>
</reference>
<feature type="coiled-coil region" evidence="2">
    <location>
        <begin position="70"/>
        <end position="165"/>
    </location>
</feature>
<dbReference type="Pfam" id="PF04012">
    <property type="entry name" value="PspA_IM30"/>
    <property type="match status" value="1"/>
</dbReference>
<evidence type="ECO:0000313" key="5">
    <source>
        <dbReference type="Proteomes" id="UP000000557"/>
    </source>
</evidence>
<feature type="region of interest" description="Disordered" evidence="3">
    <location>
        <begin position="227"/>
        <end position="254"/>
    </location>
</feature>
<accession>Q7NFZ4</accession>
<dbReference type="InterPro" id="IPR007157">
    <property type="entry name" value="PspA_VIPP1"/>
</dbReference>
<dbReference type="EMBL" id="BA000045">
    <property type="protein sequence ID" value="BAC91321.1"/>
    <property type="molecule type" value="Genomic_DNA"/>
</dbReference>
<dbReference type="STRING" id="251221.gene:10760892"/>
<dbReference type="HOGENOM" id="CLU_1081018_0_0_3"/>
<proteinExistence type="inferred from homology"/>
<evidence type="ECO:0000256" key="2">
    <source>
        <dbReference type="SAM" id="Coils"/>
    </source>
</evidence>
<protein>
    <submittedName>
        <fullName evidence="4">Glr3380 protein</fullName>
    </submittedName>
</protein>
<dbReference type="RefSeq" id="WP_011143369.1">
    <property type="nucleotide sequence ID" value="NC_005125.1"/>
</dbReference>
<gene>
    <name evidence="4" type="ordered locus">glr3380</name>
</gene>
<comment type="similarity">
    <text evidence="1">Belongs to the PspA/Vipp/IM30 family.</text>
</comment>
<sequence>MSRSGPKGFVYWLFGERAGRVIVGFWNWLWGRPVEQGGDMSVKVAEQAYRDIQLSVKRLTEAVATQVSAYRRAQQLYQQKVREYQTLEQQALMAKRQGQMDLARQALSKALAVEQILPELQDRVQKAEQYAEAARARLAKEQLQLEEYKSRLQNLKDLNEINNALATMARVSDQYNIDSARSQFEQASSAVQRKKFQVEALNELAENPAQKVEDDLKQLSLDAELDRRLGSLGEPSNPPLRLPERENESDRRQD</sequence>
<dbReference type="PhylomeDB" id="Q7NFZ4"/>
<keyword evidence="2" id="KW-0175">Coiled coil</keyword>
<evidence type="ECO:0000256" key="1">
    <source>
        <dbReference type="ARBA" id="ARBA00043985"/>
    </source>
</evidence>
<dbReference type="KEGG" id="gvi:glr3380"/>
<evidence type="ECO:0000256" key="3">
    <source>
        <dbReference type="SAM" id="MobiDB-lite"/>
    </source>
</evidence>
<dbReference type="Proteomes" id="UP000000557">
    <property type="component" value="Chromosome"/>
</dbReference>
<dbReference type="AlphaFoldDB" id="Q7NFZ4"/>
<dbReference type="eggNOG" id="COG1842">
    <property type="taxonomic scope" value="Bacteria"/>
</dbReference>
<reference evidence="4 5" key="1">
    <citation type="journal article" date="2003" name="DNA Res.">
        <title>Complete genome structure of Gloeobacter violaceus PCC 7421, a cyanobacterium that lacks thylakoids.</title>
        <authorList>
            <person name="Nakamura Y."/>
            <person name="Kaneko T."/>
            <person name="Sato S."/>
            <person name="Mimuro M."/>
            <person name="Miyashita H."/>
            <person name="Tsuchiya T."/>
            <person name="Sasamoto S."/>
            <person name="Watanabe A."/>
            <person name="Kawashima K."/>
            <person name="Kishida Y."/>
            <person name="Kiyokawa C."/>
            <person name="Kohara M."/>
            <person name="Matsumoto M."/>
            <person name="Matsuno A."/>
            <person name="Nakazaki N."/>
            <person name="Shimpo S."/>
            <person name="Takeuchi C."/>
            <person name="Yamada M."/>
            <person name="Tabata S."/>
        </authorList>
    </citation>
    <scope>NUCLEOTIDE SEQUENCE [LARGE SCALE GENOMIC DNA]</scope>
    <source>
        <strain evidence="5">ATCC 29082 / PCC 7421</strain>
    </source>
</reference>
<evidence type="ECO:0000313" key="4">
    <source>
        <dbReference type="EMBL" id="BAC91321.1"/>
    </source>
</evidence>
<dbReference type="EnsemblBacteria" id="BAC91321">
    <property type="protein sequence ID" value="BAC91321"/>
    <property type="gene ID" value="BAC91321"/>
</dbReference>
<feature type="compositionally biased region" description="Basic and acidic residues" evidence="3">
    <location>
        <begin position="242"/>
        <end position="254"/>
    </location>
</feature>